<evidence type="ECO:0000259" key="2">
    <source>
        <dbReference type="Pfam" id="PF13449"/>
    </source>
</evidence>
<dbReference type="EMBL" id="OMOR01000001">
    <property type="protein sequence ID" value="SPH19661.1"/>
    <property type="molecule type" value="Genomic_DNA"/>
</dbReference>
<reference evidence="3 4" key="1">
    <citation type="submission" date="2018-03" db="EMBL/GenBank/DDBJ databases">
        <authorList>
            <person name="Keele B.F."/>
        </authorList>
    </citation>
    <scope>NUCLEOTIDE SEQUENCE [LARGE SCALE GENOMIC DNA]</scope>
    <source>
        <strain evidence="3 4">CECT 8599</strain>
    </source>
</reference>
<dbReference type="SUPFAM" id="SSF101898">
    <property type="entry name" value="NHL repeat"/>
    <property type="match status" value="1"/>
</dbReference>
<evidence type="ECO:0000313" key="4">
    <source>
        <dbReference type="Proteomes" id="UP000244880"/>
    </source>
</evidence>
<dbReference type="RefSeq" id="WP_108826977.1">
    <property type="nucleotide sequence ID" value="NZ_OMOR01000001.1"/>
</dbReference>
<organism evidence="3 4">
    <name type="scientific">Ascidiaceihabitans donghaensis</name>
    <dbReference type="NCBI Taxonomy" id="1510460"/>
    <lineage>
        <taxon>Bacteria</taxon>
        <taxon>Pseudomonadati</taxon>
        <taxon>Pseudomonadota</taxon>
        <taxon>Alphaproteobacteria</taxon>
        <taxon>Rhodobacterales</taxon>
        <taxon>Paracoccaceae</taxon>
        <taxon>Ascidiaceihabitans</taxon>
    </lineage>
</organism>
<accession>A0A2R8B9B1</accession>
<keyword evidence="4" id="KW-1185">Reference proteome</keyword>
<evidence type="ECO:0000313" key="3">
    <source>
        <dbReference type="EMBL" id="SPH19661.1"/>
    </source>
</evidence>
<feature type="domain" description="Phytase-like" evidence="2">
    <location>
        <begin position="35"/>
        <end position="257"/>
    </location>
</feature>
<protein>
    <recommendedName>
        <fullName evidence="2">Phytase-like domain-containing protein</fullName>
    </recommendedName>
</protein>
<dbReference type="OrthoDB" id="9798693at2"/>
<dbReference type="Pfam" id="PF13449">
    <property type="entry name" value="Phytase-like"/>
    <property type="match status" value="1"/>
</dbReference>
<sequence length="272" mass="29966">MFRSLGVGLALFASSLGAQTLDFMSATSIDGTAKTLGGLSAIETGDGVHALAVSDRGFFFDLHLMRDAAGVIVEVQASPANIAPTQQDTEGLAMTPSETYVSFEGPARIRTLDGMSLRRHSDFRKMPSNRALEALAIDADGRLYTLQERTGTSDAPFPLYVFDQGRWTKTDVIPKRGPFVPVGADFGPDGFLYLLERHFTPIGFRSQIRRFDLAKPDLGEKLLLTTFALQHDNLEGITVWTDPDGHIRLTLVSDDNFQPLQRNQVVEYRLTE</sequence>
<dbReference type="Proteomes" id="UP000244880">
    <property type="component" value="Unassembled WGS sequence"/>
</dbReference>
<feature type="signal peptide" evidence="1">
    <location>
        <begin position="1"/>
        <end position="18"/>
    </location>
</feature>
<dbReference type="AlphaFoldDB" id="A0A2R8B9B1"/>
<proteinExistence type="predicted"/>
<name>A0A2R8B9B1_9RHOB</name>
<evidence type="ECO:0000256" key="1">
    <source>
        <dbReference type="SAM" id="SignalP"/>
    </source>
</evidence>
<gene>
    <name evidence="3" type="ORF">ASD8599_00396</name>
</gene>
<feature type="chain" id="PRO_5015317984" description="Phytase-like domain-containing protein" evidence="1">
    <location>
        <begin position="19"/>
        <end position="272"/>
    </location>
</feature>
<dbReference type="InterPro" id="IPR027372">
    <property type="entry name" value="Phytase-like_dom"/>
</dbReference>
<keyword evidence="1" id="KW-0732">Signal</keyword>